<dbReference type="Gene3D" id="2.20.200.10">
    <property type="entry name" value="Outer membrane efflux proteins (OEP)"/>
    <property type="match status" value="1"/>
</dbReference>
<organism evidence="4 5">
    <name type="scientific">Belnapia arida</name>
    <dbReference type="NCBI Taxonomy" id="2804533"/>
    <lineage>
        <taxon>Bacteria</taxon>
        <taxon>Pseudomonadati</taxon>
        <taxon>Pseudomonadota</taxon>
        <taxon>Alphaproteobacteria</taxon>
        <taxon>Acetobacterales</taxon>
        <taxon>Roseomonadaceae</taxon>
        <taxon>Belnapia</taxon>
    </lineage>
</organism>
<dbReference type="RefSeq" id="WP_202830355.1">
    <property type="nucleotide sequence ID" value="NZ_JAETWB010000001.1"/>
</dbReference>
<dbReference type="EMBL" id="JAETWB010000001">
    <property type="protein sequence ID" value="MBL6077227.1"/>
    <property type="molecule type" value="Genomic_DNA"/>
</dbReference>
<dbReference type="InterPro" id="IPR010131">
    <property type="entry name" value="MdtP/NodT-like"/>
</dbReference>
<keyword evidence="2" id="KW-0564">Palmitate</keyword>
<comment type="similarity">
    <text evidence="1 2">Belongs to the outer membrane factor (OMF) (TC 1.B.17) family.</text>
</comment>
<feature type="chain" id="PRO_5044970814" evidence="2">
    <location>
        <begin position="26"/>
        <end position="479"/>
    </location>
</feature>
<keyword evidence="2" id="KW-0449">Lipoprotein</keyword>
<dbReference type="Proteomes" id="UP000660885">
    <property type="component" value="Unassembled WGS sequence"/>
</dbReference>
<accession>A0ABS1U0K2</accession>
<feature type="coiled-coil region" evidence="3">
    <location>
        <begin position="68"/>
        <end position="95"/>
    </location>
</feature>
<dbReference type="Gene3D" id="1.20.1600.10">
    <property type="entry name" value="Outer membrane efflux proteins (OEP)"/>
    <property type="match status" value="1"/>
</dbReference>
<dbReference type="InterPro" id="IPR003423">
    <property type="entry name" value="OMP_efflux"/>
</dbReference>
<feature type="signal peptide" evidence="2">
    <location>
        <begin position="1"/>
        <end position="25"/>
    </location>
</feature>
<reference evidence="4 5" key="1">
    <citation type="submission" date="2021-01" db="EMBL/GenBank/DDBJ databases">
        <title>Belnapia mucosa sp. nov. and Belnapia arida sp. nov., isolated from the Tabernas Desert (Almeria, Spain).</title>
        <authorList>
            <person name="Molina-Menor E."/>
            <person name="Vidal-Verdu A."/>
            <person name="Calonge A."/>
            <person name="Satari L."/>
            <person name="Pereto J."/>
            <person name="Porcar M."/>
        </authorList>
    </citation>
    <scope>NUCLEOTIDE SEQUENCE [LARGE SCALE GENOMIC DNA]</scope>
    <source>
        <strain evidence="4 5">T18</strain>
    </source>
</reference>
<proteinExistence type="inferred from homology"/>
<keyword evidence="3" id="KW-0175">Coiled coil</keyword>
<keyword evidence="2" id="KW-0472">Membrane</keyword>
<dbReference type="PROSITE" id="PS51257">
    <property type="entry name" value="PROKAR_LIPOPROTEIN"/>
    <property type="match status" value="1"/>
</dbReference>
<evidence type="ECO:0000256" key="2">
    <source>
        <dbReference type="RuleBase" id="RU362097"/>
    </source>
</evidence>
<keyword evidence="2" id="KW-0812">Transmembrane</keyword>
<keyword evidence="2" id="KW-1134">Transmembrane beta strand</keyword>
<sequence>MALPFLRRAAPAAAALLLGGCSALGDWLTAPGTSSGIPLPARMAAADAAQPVQWPDPYWWRGFGSPELDALMTEAMAANNDIAAAIARIRQADAQIRIAGATLLPTVDLTTRANRSQSGTASSASIAGFGGGGSRVRVSSNNQLSLAASYEIDFWGKNRGQVEAAQQSASATRFDAGTVTITTQASVANTYFAMLAAQETLAIQRQNLDIALRVVRVIRQRVAVGTATGLDLAQQETVVAQQQAQIPPLVQSLEQNRNSLGTLVARPPETLRVEGGTFNRLAVPAVTPGLPAEVLARRPDVLTAEATLAAANANIVVARAQLLPSITLTGSGGFTSLALENLLRPGSVVFSLAAGLAQPIFRGGALRGQVELNEGRAQELLATYRGTILAALVDAENALVALRQTTEQEALQANAVRMAERAYAIAEAQLQAGTIDLITVLNTQQTLFSARTTLADARLTRLQAAVGLFRALGGGWNGI</sequence>
<protein>
    <submittedName>
        <fullName evidence="4">Efflux transporter outer membrane subunit</fullName>
    </submittedName>
</protein>
<dbReference type="SUPFAM" id="SSF56954">
    <property type="entry name" value="Outer membrane efflux proteins (OEP)"/>
    <property type="match status" value="1"/>
</dbReference>
<comment type="caution">
    <text evidence="4">The sequence shown here is derived from an EMBL/GenBank/DDBJ whole genome shotgun (WGS) entry which is preliminary data.</text>
</comment>
<evidence type="ECO:0000313" key="5">
    <source>
        <dbReference type="Proteomes" id="UP000660885"/>
    </source>
</evidence>
<dbReference type="PANTHER" id="PTHR30203">
    <property type="entry name" value="OUTER MEMBRANE CATION EFFLUX PROTEIN"/>
    <property type="match status" value="1"/>
</dbReference>
<evidence type="ECO:0000313" key="4">
    <source>
        <dbReference type="EMBL" id="MBL6077227.1"/>
    </source>
</evidence>
<dbReference type="PANTHER" id="PTHR30203:SF33">
    <property type="entry name" value="BLR4455 PROTEIN"/>
    <property type="match status" value="1"/>
</dbReference>
<dbReference type="Pfam" id="PF02321">
    <property type="entry name" value="OEP"/>
    <property type="match status" value="2"/>
</dbReference>
<evidence type="ECO:0000256" key="1">
    <source>
        <dbReference type="ARBA" id="ARBA00007613"/>
    </source>
</evidence>
<keyword evidence="2" id="KW-0732">Signal</keyword>
<name>A0ABS1U0K2_9PROT</name>
<gene>
    <name evidence="4" type="ORF">JMJ56_04355</name>
</gene>
<dbReference type="NCBIfam" id="TIGR01845">
    <property type="entry name" value="outer_NodT"/>
    <property type="match status" value="1"/>
</dbReference>
<comment type="subcellular location">
    <subcellularLocation>
        <location evidence="2">Cell membrane</location>
        <topology evidence="2">Lipid-anchor</topology>
    </subcellularLocation>
</comment>
<evidence type="ECO:0000256" key="3">
    <source>
        <dbReference type="SAM" id="Coils"/>
    </source>
</evidence>
<keyword evidence="5" id="KW-1185">Reference proteome</keyword>